<gene>
    <name evidence="1" type="ORF">RW1_066_00230</name>
</gene>
<dbReference type="EMBL" id="BAWF01000066">
    <property type="protein sequence ID" value="GAF49056.1"/>
    <property type="molecule type" value="Genomic_DNA"/>
</dbReference>
<protein>
    <submittedName>
        <fullName evidence="1">Uncharacterized protein</fullName>
    </submittedName>
</protein>
<accession>X0QDV0</accession>
<sequence>MQVIQSSGHNGWAVRCDLCEHRFDAAVAGQAAAVAFARINGWVVGETTRCPMCATARVG</sequence>
<organism evidence="1 2">
    <name type="scientific">Rhodococcus wratislaviensis NBRC 100605</name>
    <dbReference type="NCBI Taxonomy" id="1219028"/>
    <lineage>
        <taxon>Bacteria</taxon>
        <taxon>Bacillati</taxon>
        <taxon>Actinomycetota</taxon>
        <taxon>Actinomycetes</taxon>
        <taxon>Mycobacteriales</taxon>
        <taxon>Nocardiaceae</taxon>
        <taxon>Rhodococcus</taxon>
    </lineage>
</organism>
<comment type="caution">
    <text evidence="1">The sequence shown here is derived from an EMBL/GenBank/DDBJ whole genome shotgun (WGS) entry which is preliminary data.</text>
</comment>
<reference evidence="1 2" key="1">
    <citation type="submission" date="2014-02" db="EMBL/GenBank/DDBJ databases">
        <title>Whole genome shotgun sequence of Rhodococcus wratislaviensis NBRC 100605.</title>
        <authorList>
            <person name="Hosoyama A."/>
            <person name="Tsuchikane K."/>
            <person name="Yoshida I."/>
            <person name="Ohji S."/>
            <person name="Ichikawa N."/>
            <person name="Yamazoe A."/>
            <person name="Fujita N."/>
        </authorList>
    </citation>
    <scope>NUCLEOTIDE SEQUENCE [LARGE SCALE GENOMIC DNA]</scope>
    <source>
        <strain evidence="1 2">NBRC 100605</strain>
    </source>
</reference>
<dbReference type="Proteomes" id="UP000019491">
    <property type="component" value="Unassembled WGS sequence"/>
</dbReference>
<name>X0QDV0_RHOWR</name>
<proteinExistence type="predicted"/>
<keyword evidence="2" id="KW-1185">Reference proteome</keyword>
<evidence type="ECO:0000313" key="1">
    <source>
        <dbReference type="EMBL" id="GAF49056.1"/>
    </source>
</evidence>
<evidence type="ECO:0000313" key="2">
    <source>
        <dbReference type="Proteomes" id="UP000019491"/>
    </source>
</evidence>
<dbReference type="AlphaFoldDB" id="X0QDV0"/>